<dbReference type="EMBL" id="LN902847">
    <property type="protein sequence ID" value="CDS38199.1"/>
    <property type="molecule type" value="Genomic_DNA"/>
</dbReference>
<organism evidence="5 6">
    <name type="scientific">Echinococcus multilocularis</name>
    <name type="common">Fox tapeworm</name>
    <dbReference type="NCBI Taxonomy" id="6211"/>
    <lineage>
        <taxon>Eukaryota</taxon>
        <taxon>Metazoa</taxon>
        <taxon>Spiralia</taxon>
        <taxon>Lophotrochozoa</taxon>
        <taxon>Platyhelminthes</taxon>
        <taxon>Cestoda</taxon>
        <taxon>Eucestoda</taxon>
        <taxon>Cyclophyllidea</taxon>
        <taxon>Taeniidae</taxon>
        <taxon>Echinococcus</taxon>
    </lineage>
</organism>
<dbReference type="GO" id="GO:0030990">
    <property type="term" value="C:intraciliary transport particle"/>
    <property type="evidence" value="ECO:0007669"/>
    <property type="project" value="TreeGrafter"/>
</dbReference>
<dbReference type="eggNOG" id="ENOG502RYYR">
    <property type="taxonomic scope" value="Eukaryota"/>
</dbReference>
<dbReference type="GO" id="GO:0097546">
    <property type="term" value="C:ciliary base"/>
    <property type="evidence" value="ECO:0007669"/>
    <property type="project" value="TreeGrafter"/>
</dbReference>
<evidence type="ECO:0000256" key="1">
    <source>
        <dbReference type="ARBA" id="ARBA00004138"/>
    </source>
</evidence>
<reference evidence="5" key="2">
    <citation type="submission" date="2015-11" db="EMBL/GenBank/DDBJ databases">
        <authorList>
            <person name="Zhang Y."/>
            <person name="Guo Z."/>
        </authorList>
    </citation>
    <scope>NUCLEOTIDE SEQUENCE</scope>
</reference>
<dbReference type="GO" id="GO:0097730">
    <property type="term" value="C:non-motile cilium"/>
    <property type="evidence" value="ECO:0007669"/>
    <property type="project" value="TreeGrafter"/>
</dbReference>
<dbReference type="GO" id="GO:0061512">
    <property type="term" value="P:protein localization to cilium"/>
    <property type="evidence" value="ECO:0007669"/>
    <property type="project" value="TreeGrafter"/>
</dbReference>
<dbReference type="GO" id="GO:0060271">
    <property type="term" value="P:cilium assembly"/>
    <property type="evidence" value="ECO:0007669"/>
    <property type="project" value="TreeGrafter"/>
</dbReference>
<dbReference type="Pfam" id="PF14931">
    <property type="entry name" value="IFT20"/>
    <property type="match status" value="1"/>
</dbReference>
<evidence type="ECO:0000256" key="4">
    <source>
        <dbReference type="SAM" id="Coils"/>
    </source>
</evidence>
<name>A0A068Y4T7_ECHMU</name>
<keyword evidence="5" id="KW-0969">Cilium</keyword>
<dbReference type="AlphaFoldDB" id="A0A068Y4T7"/>
<dbReference type="PANTHER" id="PTHR31978:SF1">
    <property type="entry name" value="INTRAFLAGELLAR TRANSPORT PROTEIN 20 HOMOLOG"/>
    <property type="match status" value="1"/>
</dbReference>
<dbReference type="STRING" id="6211.A0A068Y4T7"/>
<keyword evidence="6" id="KW-1185">Reference proteome</keyword>
<evidence type="ECO:0000256" key="2">
    <source>
        <dbReference type="ARBA" id="ARBA00023054"/>
    </source>
</evidence>
<proteinExistence type="predicted"/>
<dbReference type="GO" id="GO:0036064">
    <property type="term" value="C:ciliary basal body"/>
    <property type="evidence" value="ECO:0007669"/>
    <property type="project" value="TreeGrafter"/>
</dbReference>
<dbReference type="PANTHER" id="PTHR31978">
    <property type="entry name" value="INTRAFLAGELLAR TRANSPORT PROTEIN 20 HOMOLOG"/>
    <property type="match status" value="1"/>
</dbReference>
<comment type="subcellular location">
    <subcellularLocation>
        <location evidence="1">Cell projection</location>
        <location evidence="1">Cilium</location>
    </subcellularLocation>
</comment>
<dbReference type="GO" id="GO:0005813">
    <property type="term" value="C:centrosome"/>
    <property type="evidence" value="ECO:0007669"/>
    <property type="project" value="TreeGrafter"/>
</dbReference>
<dbReference type="InterPro" id="IPR028172">
    <property type="entry name" value="FT20"/>
</dbReference>
<dbReference type="OMA" id="TMAKQRQ"/>
<dbReference type="GO" id="GO:0005737">
    <property type="term" value="C:cytoplasm"/>
    <property type="evidence" value="ECO:0007669"/>
    <property type="project" value="TreeGrafter"/>
</dbReference>
<evidence type="ECO:0000313" key="6">
    <source>
        <dbReference type="Proteomes" id="UP000017246"/>
    </source>
</evidence>
<keyword evidence="5" id="KW-0282">Flagellum</keyword>
<accession>A0A068Y4T7</accession>
<keyword evidence="2 4" id="KW-0175">Coiled coil</keyword>
<protein>
    <submittedName>
        <fullName evidence="5">Intraflagellar transport protein 20</fullName>
    </submittedName>
</protein>
<evidence type="ECO:0000256" key="3">
    <source>
        <dbReference type="ARBA" id="ARBA00023273"/>
    </source>
</evidence>
<keyword evidence="3" id="KW-0966">Cell projection</keyword>
<dbReference type="Proteomes" id="UP000017246">
    <property type="component" value="Unassembled WGS sequence"/>
</dbReference>
<feature type="coiled-coil region" evidence="4">
    <location>
        <begin position="89"/>
        <end position="116"/>
    </location>
</feature>
<reference evidence="5" key="1">
    <citation type="journal article" date="2013" name="Nature">
        <title>The genomes of four tapeworm species reveal adaptations to parasitism.</title>
        <authorList>
            <person name="Tsai I.J."/>
            <person name="Zarowiecki M."/>
            <person name="Holroyd N."/>
            <person name="Garciarrubio A."/>
            <person name="Sanchez-Flores A."/>
            <person name="Brooks K.L."/>
            <person name="Tracey A."/>
            <person name="Bobes R.J."/>
            <person name="Fragoso G."/>
            <person name="Sciutto E."/>
            <person name="Aslett M."/>
            <person name="Beasley H."/>
            <person name="Bennett H.M."/>
            <person name="Cai J."/>
            <person name="Camicia F."/>
            <person name="Clark R."/>
            <person name="Cucher M."/>
            <person name="De Silva N."/>
            <person name="Day T.A."/>
            <person name="Deplazes P."/>
            <person name="Estrada K."/>
            <person name="Fernandez C."/>
            <person name="Holland P.W."/>
            <person name="Hou J."/>
            <person name="Hu S."/>
            <person name="Huckvale T."/>
            <person name="Hung S.S."/>
            <person name="Kamenetzky L."/>
            <person name="Keane J.A."/>
            <person name="Kiss F."/>
            <person name="Koziol U."/>
            <person name="Lambert O."/>
            <person name="Liu K."/>
            <person name="Luo X."/>
            <person name="Luo Y."/>
            <person name="Macchiaroli N."/>
            <person name="Nichol S."/>
            <person name="Paps J."/>
            <person name="Parkinson J."/>
            <person name="Pouchkina-Stantcheva N."/>
            <person name="Riddiford N."/>
            <person name="Rosenzvit M."/>
            <person name="Salinas G."/>
            <person name="Wasmuth J.D."/>
            <person name="Zamanian M."/>
            <person name="Zheng Y."/>
            <person name="Cai X."/>
            <person name="Soberon X."/>
            <person name="Olson P.D."/>
            <person name="Laclette J.P."/>
            <person name="Brehm K."/>
            <person name="Berriman M."/>
            <person name="Garciarrubio A."/>
            <person name="Bobes R.J."/>
            <person name="Fragoso G."/>
            <person name="Sanchez-Flores A."/>
            <person name="Estrada K."/>
            <person name="Cevallos M.A."/>
            <person name="Morett E."/>
            <person name="Gonzalez V."/>
            <person name="Portillo T."/>
            <person name="Ochoa-Leyva A."/>
            <person name="Jose M.V."/>
            <person name="Sciutto E."/>
            <person name="Landa A."/>
            <person name="Jimenez L."/>
            <person name="Valdes V."/>
            <person name="Carrero J.C."/>
            <person name="Larralde C."/>
            <person name="Morales-Montor J."/>
            <person name="Limon-Lason J."/>
            <person name="Soberon X."/>
            <person name="Laclette J.P."/>
        </authorList>
    </citation>
    <scope>NUCLEOTIDE SEQUENCE [LARGE SCALE GENOMIC DNA]</scope>
</reference>
<sequence>MAANLAKAGLYVDDFNKLRILDPSIAQATADFKEECAGFINKTEEFQSVTKTVMELFETISTKVEKMKIKCICSRNQLESIDRKKREEQELLETRLLEARIECERLRLQLQSLENVEAEQKEFIQNFLRDR</sequence>
<dbReference type="OrthoDB" id="10254896at2759"/>
<evidence type="ECO:0000313" key="5">
    <source>
        <dbReference type="EMBL" id="CDS38199.1"/>
    </source>
</evidence>
<gene>
    <name evidence="5" type="ORF">EmuJ_000553100</name>
</gene>